<reference evidence="3" key="1">
    <citation type="submission" date="2020-05" db="EMBL/GenBank/DDBJ databases">
        <title>Mycena genomes resolve the evolution of fungal bioluminescence.</title>
        <authorList>
            <person name="Tsai I.J."/>
        </authorList>
    </citation>
    <scope>NUCLEOTIDE SEQUENCE</scope>
    <source>
        <strain evidence="3">171206Taipei</strain>
    </source>
</reference>
<dbReference type="Proteomes" id="UP000636479">
    <property type="component" value="Unassembled WGS sequence"/>
</dbReference>
<comment type="caution">
    <text evidence="3">The sequence shown here is derived from an EMBL/GenBank/DDBJ whole genome shotgun (WGS) entry which is preliminary data.</text>
</comment>
<dbReference type="Gene3D" id="2.40.70.10">
    <property type="entry name" value="Acid Proteases"/>
    <property type="match status" value="1"/>
</dbReference>
<organism evidence="3 4">
    <name type="scientific">Mycena indigotica</name>
    <dbReference type="NCBI Taxonomy" id="2126181"/>
    <lineage>
        <taxon>Eukaryota</taxon>
        <taxon>Fungi</taxon>
        <taxon>Dikarya</taxon>
        <taxon>Basidiomycota</taxon>
        <taxon>Agaricomycotina</taxon>
        <taxon>Agaricomycetes</taxon>
        <taxon>Agaricomycetidae</taxon>
        <taxon>Agaricales</taxon>
        <taxon>Marasmiineae</taxon>
        <taxon>Mycenaceae</taxon>
        <taxon>Mycena</taxon>
    </lineage>
</organism>
<dbReference type="AlphaFoldDB" id="A0A8H6SNK4"/>
<dbReference type="RefSeq" id="XP_037220145.1">
    <property type="nucleotide sequence ID" value="XM_037364501.1"/>
</dbReference>
<protein>
    <recommendedName>
        <fullName evidence="2">Peptidase A1 domain-containing protein</fullName>
    </recommendedName>
</protein>
<feature type="region of interest" description="Disordered" evidence="1">
    <location>
        <begin position="86"/>
        <end position="111"/>
    </location>
</feature>
<keyword evidence="4" id="KW-1185">Reference proteome</keyword>
<dbReference type="OrthoDB" id="10674262at2759"/>
<feature type="compositionally biased region" description="Basic and acidic residues" evidence="1">
    <location>
        <begin position="97"/>
        <end position="111"/>
    </location>
</feature>
<dbReference type="InterPro" id="IPR033121">
    <property type="entry name" value="PEPTIDASE_A1"/>
</dbReference>
<proteinExistence type="predicted"/>
<dbReference type="InterPro" id="IPR021109">
    <property type="entry name" value="Peptidase_aspartic_dom_sf"/>
</dbReference>
<dbReference type="PROSITE" id="PS51767">
    <property type="entry name" value="PEPTIDASE_A1"/>
    <property type="match status" value="1"/>
</dbReference>
<gene>
    <name evidence="3" type="ORF">MIND_00781300</name>
</gene>
<sequence length="528" mass="59127">MEPDRREAPKATESSGLHLIPIYPFSWDIFMRMAEHAAIDVERRGITRPLESKAWGIFYNPELRRAAFYPPTSNAYMRVYGCQKPSDGEGTTGVARRPQEHRTEQRPRLPLQDVREQHPHAVPRMFTVTTIVHSDLDDDLSRLRRRSDDGAGLHYASAHSSDSGPVAANQRLKLLVDIACPVTWMYAPEAKTLVIPTESSDTAGLLDKPVPRRQRATYYTGSATKVSETVQEVRDRDKFGVRLQLHRGSMCLMKEDDSDVFQIDNFKFALCNAATQEKSLEAMDGILGLSSRPMRFDGTESSDLFVQKYSENKGGRQIPSFKISLGDDESDSWLIIDSNASDQSIQHIVPHFEWSDWIPAIDNSAYNWAFNVVGLTIDSVLHEIPPTAFIIDTATVFTYLPDTLYFALIGAARAEVHETGQVCCKDSPLLSSTLKSKSLHLNLEGGGLVDLGGLDRFLMRRTFERGTRDLSFRSGNILRPASTEPALVPPEPRQFFVLGNLLLQHLVVDFQYPDAAASSGRIRMAVKK</sequence>
<dbReference type="SUPFAM" id="SSF50630">
    <property type="entry name" value="Acid proteases"/>
    <property type="match status" value="1"/>
</dbReference>
<evidence type="ECO:0000313" key="3">
    <source>
        <dbReference type="EMBL" id="KAF7302145.1"/>
    </source>
</evidence>
<name>A0A8H6SNK4_9AGAR</name>
<dbReference type="EMBL" id="JACAZF010000006">
    <property type="protein sequence ID" value="KAF7302145.1"/>
    <property type="molecule type" value="Genomic_DNA"/>
</dbReference>
<evidence type="ECO:0000256" key="1">
    <source>
        <dbReference type="SAM" id="MobiDB-lite"/>
    </source>
</evidence>
<dbReference type="GeneID" id="59347017"/>
<evidence type="ECO:0000313" key="4">
    <source>
        <dbReference type="Proteomes" id="UP000636479"/>
    </source>
</evidence>
<accession>A0A8H6SNK4</accession>
<evidence type="ECO:0000259" key="2">
    <source>
        <dbReference type="PROSITE" id="PS51767"/>
    </source>
</evidence>
<feature type="domain" description="Peptidase A1" evidence="2">
    <location>
        <begin position="159"/>
        <end position="525"/>
    </location>
</feature>